<evidence type="ECO:0000313" key="3">
    <source>
        <dbReference type="Proteomes" id="UP001597601"/>
    </source>
</evidence>
<keyword evidence="3" id="KW-1185">Reference proteome</keyword>
<dbReference type="RefSeq" id="WP_377129787.1">
    <property type="nucleotide sequence ID" value="NZ_JBHUHN010000001.1"/>
</dbReference>
<evidence type="ECO:0000313" key="2">
    <source>
        <dbReference type="EMBL" id="MFD2866289.1"/>
    </source>
</evidence>
<name>A0ABW5XR75_9SPHI</name>
<evidence type="ECO:0000256" key="1">
    <source>
        <dbReference type="SAM" id="SignalP"/>
    </source>
</evidence>
<accession>A0ABW5XR75</accession>
<proteinExistence type="predicted"/>
<sequence>MQKIILISVLFLLSLGTKAQKFNWQDSVYSGKQGTMHVQGVAVDEKSRCIYFSFTDKLIKVDMGGKLIGSVTGFVGHLGDLDITPAGKIYGSLEYKNDAIGKGSKNS</sequence>
<protein>
    <submittedName>
        <fullName evidence="2">Uncharacterized protein</fullName>
    </submittedName>
</protein>
<comment type="caution">
    <text evidence="2">The sequence shown here is derived from an EMBL/GenBank/DDBJ whole genome shotgun (WGS) entry which is preliminary data.</text>
</comment>
<dbReference type="Proteomes" id="UP001597601">
    <property type="component" value="Unassembled WGS sequence"/>
</dbReference>
<feature type="signal peptide" evidence="1">
    <location>
        <begin position="1"/>
        <end position="19"/>
    </location>
</feature>
<gene>
    <name evidence="2" type="ORF">ACFSYC_16455</name>
</gene>
<feature type="chain" id="PRO_5046715971" evidence="1">
    <location>
        <begin position="20"/>
        <end position="107"/>
    </location>
</feature>
<reference evidence="3" key="1">
    <citation type="journal article" date="2019" name="Int. J. Syst. Evol. Microbiol.">
        <title>The Global Catalogue of Microorganisms (GCM) 10K type strain sequencing project: providing services to taxonomists for standard genome sequencing and annotation.</title>
        <authorList>
            <consortium name="The Broad Institute Genomics Platform"/>
            <consortium name="The Broad Institute Genome Sequencing Center for Infectious Disease"/>
            <person name="Wu L."/>
            <person name="Ma J."/>
        </authorList>
    </citation>
    <scope>NUCLEOTIDE SEQUENCE [LARGE SCALE GENOMIC DNA]</scope>
    <source>
        <strain evidence="3">KCTC 52232</strain>
    </source>
</reference>
<keyword evidence="1" id="KW-0732">Signal</keyword>
<dbReference type="EMBL" id="JBHUON010000024">
    <property type="protein sequence ID" value="MFD2866289.1"/>
    <property type="molecule type" value="Genomic_DNA"/>
</dbReference>
<organism evidence="2 3">
    <name type="scientific">Mucilaginibacter antarcticus</name>
    <dbReference type="NCBI Taxonomy" id="1855725"/>
    <lineage>
        <taxon>Bacteria</taxon>
        <taxon>Pseudomonadati</taxon>
        <taxon>Bacteroidota</taxon>
        <taxon>Sphingobacteriia</taxon>
        <taxon>Sphingobacteriales</taxon>
        <taxon>Sphingobacteriaceae</taxon>
        <taxon>Mucilaginibacter</taxon>
    </lineage>
</organism>